<feature type="domain" description="Peptidase M16 C-terminal" evidence="2">
    <location>
        <begin position="186"/>
        <end position="350"/>
    </location>
</feature>
<organism evidence="3 4">
    <name type="scientific">Luteococcus peritonei</name>
    <dbReference type="NCBI Taxonomy" id="88874"/>
    <lineage>
        <taxon>Bacteria</taxon>
        <taxon>Bacillati</taxon>
        <taxon>Actinomycetota</taxon>
        <taxon>Actinomycetes</taxon>
        <taxon>Propionibacteriales</taxon>
        <taxon>Propionibacteriaceae</taxon>
        <taxon>Luteococcus</taxon>
    </lineage>
</organism>
<dbReference type="EMBL" id="JBHUFZ010000026">
    <property type="protein sequence ID" value="MFD1890785.1"/>
    <property type="molecule type" value="Genomic_DNA"/>
</dbReference>
<dbReference type="SUPFAM" id="SSF63411">
    <property type="entry name" value="LuxS/MPP-like metallohydrolase"/>
    <property type="match status" value="2"/>
</dbReference>
<dbReference type="Pfam" id="PF00675">
    <property type="entry name" value="Peptidase_M16"/>
    <property type="match status" value="1"/>
</dbReference>
<dbReference type="Gene3D" id="3.30.830.10">
    <property type="entry name" value="Metalloenzyme, LuxS/M16 peptidase-like"/>
    <property type="match status" value="2"/>
</dbReference>
<protein>
    <submittedName>
        <fullName evidence="3">Pitrilysin family protein</fullName>
    </submittedName>
</protein>
<name>A0ABW4RWY0_9ACTN</name>
<dbReference type="InterPro" id="IPR050361">
    <property type="entry name" value="MPP/UQCRC_Complex"/>
</dbReference>
<feature type="domain" description="Peptidase M16 N-terminal" evidence="1">
    <location>
        <begin position="38"/>
        <end position="153"/>
    </location>
</feature>
<reference evidence="4" key="1">
    <citation type="journal article" date="2019" name="Int. J. Syst. Evol. Microbiol.">
        <title>The Global Catalogue of Microorganisms (GCM) 10K type strain sequencing project: providing services to taxonomists for standard genome sequencing and annotation.</title>
        <authorList>
            <consortium name="The Broad Institute Genomics Platform"/>
            <consortium name="The Broad Institute Genome Sequencing Center for Infectious Disease"/>
            <person name="Wu L."/>
            <person name="Ma J."/>
        </authorList>
    </citation>
    <scope>NUCLEOTIDE SEQUENCE [LARGE SCALE GENOMIC DNA]</scope>
    <source>
        <strain evidence="4">CAIM 431</strain>
    </source>
</reference>
<dbReference type="InterPro" id="IPR011249">
    <property type="entry name" value="Metalloenz_LuxS/M16"/>
</dbReference>
<dbReference type="InterPro" id="IPR007863">
    <property type="entry name" value="Peptidase_M16_C"/>
</dbReference>
<gene>
    <name evidence="3" type="ORF">ACFSCS_11415</name>
</gene>
<dbReference type="PANTHER" id="PTHR11851:SF224">
    <property type="entry name" value="PROCESSING PROTEASE"/>
    <property type="match status" value="1"/>
</dbReference>
<proteinExistence type="predicted"/>
<dbReference type="RefSeq" id="WP_343874103.1">
    <property type="nucleotide sequence ID" value="NZ_BAAAIX010000025.1"/>
</dbReference>
<accession>A0ABW4RWY0</accession>
<comment type="caution">
    <text evidence="3">The sequence shown here is derived from an EMBL/GenBank/DDBJ whole genome shotgun (WGS) entry which is preliminary data.</text>
</comment>
<dbReference type="Pfam" id="PF05193">
    <property type="entry name" value="Peptidase_M16_C"/>
    <property type="match status" value="1"/>
</dbReference>
<evidence type="ECO:0000313" key="3">
    <source>
        <dbReference type="EMBL" id="MFD1890785.1"/>
    </source>
</evidence>
<evidence type="ECO:0000259" key="2">
    <source>
        <dbReference type="Pfam" id="PF05193"/>
    </source>
</evidence>
<dbReference type="Proteomes" id="UP001597326">
    <property type="component" value="Unassembled WGS sequence"/>
</dbReference>
<dbReference type="InterPro" id="IPR011765">
    <property type="entry name" value="Pept_M16_N"/>
</dbReference>
<evidence type="ECO:0000313" key="4">
    <source>
        <dbReference type="Proteomes" id="UP001597326"/>
    </source>
</evidence>
<sequence>MSNAPERPEVRPAEGWQFPAPRIRSLDNGLQVWVFQLPGQHVVSCELVMDIPLSVEPAELEGVATLALRCSDEGTAAHPGEQLVEALESCGAAYEGHASASATIASLDLPSTRLEQALPLFAEIVRTPSLADGDVERHVALRLAEIEQTLASPPSLAALAVRHLLFEADSRETRPQGGRARTVERVDPAAVRDFHARWWRPEGATLVLAGDLGEQVDELVDRCFADWQGVEPRASHLVPLPASLAGHDEQGRRIVNLVDSPGAVQAELRVAGLGVDRSNPQFGPLQVAATAMGGSFGSRLNTLLREERGYTYGAHCSVAPARLGGTWAVSTSVRNECAVEALTDTLQAMELDEEGFVIDEVADAVSYLVGIAPLRYDTAGAISGQAASLAAAGWTPDFVNLHFARVAKVTPSAATQAWRQVMAPERSHVVVVGDAAQLAGPLESAGYAAVPLEAAELG</sequence>
<evidence type="ECO:0000259" key="1">
    <source>
        <dbReference type="Pfam" id="PF00675"/>
    </source>
</evidence>
<dbReference type="PANTHER" id="PTHR11851">
    <property type="entry name" value="METALLOPROTEASE"/>
    <property type="match status" value="1"/>
</dbReference>
<keyword evidence="4" id="KW-1185">Reference proteome</keyword>